<dbReference type="Pfam" id="PF08693">
    <property type="entry name" value="SKG6"/>
    <property type="match status" value="1"/>
</dbReference>
<keyword evidence="2" id="KW-0812">Transmembrane</keyword>
<comment type="caution">
    <text evidence="3">The sequence shown here is derived from an EMBL/GenBank/DDBJ whole genome shotgun (WGS) entry which is preliminary data.</text>
</comment>
<dbReference type="EMBL" id="ALIE01000099">
    <property type="protein sequence ID" value="EJS43383.1"/>
    <property type="molecule type" value="Genomic_DNA"/>
</dbReference>
<keyword evidence="2" id="KW-1133">Transmembrane helix</keyword>
<dbReference type="HOGENOM" id="CLU_026020_0_0_1"/>
<gene>
    <name evidence="3" type="ORF">SU7_1514</name>
</gene>
<feature type="compositionally biased region" description="Low complexity" evidence="1">
    <location>
        <begin position="41"/>
        <end position="55"/>
    </location>
</feature>
<dbReference type="AlphaFoldDB" id="J8Q172"/>
<feature type="compositionally biased region" description="Polar residues" evidence="1">
    <location>
        <begin position="281"/>
        <end position="290"/>
    </location>
</feature>
<feature type="region of interest" description="Disordered" evidence="1">
    <location>
        <begin position="711"/>
        <end position="741"/>
    </location>
</feature>
<evidence type="ECO:0000313" key="4">
    <source>
        <dbReference type="Proteomes" id="UP000006968"/>
    </source>
</evidence>
<feature type="compositionally biased region" description="Polar residues" evidence="1">
    <location>
        <begin position="129"/>
        <end position="152"/>
    </location>
</feature>
<feature type="compositionally biased region" description="Polar residues" evidence="1">
    <location>
        <begin position="56"/>
        <end position="71"/>
    </location>
</feature>
<feature type="compositionally biased region" description="Acidic residues" evidence="1">
    <location>
        <begin position="299"/>
        <end position="315"/>
    </location>
</feature>
<feature type="region of interest" description="Disordered" evidence="1">
    <location>
        <begin position="33"/>
        <end position="71"/>
    </location>
</feature>
<evidence type="ECO:0000256" key="1">
    <source>
        <dbReference type="SAM" id="MobiDB-lite"/>
    </source>
</evidence>
<feature type="compositionally biased region" description="Acidic residues" evidence="1">
    <location>
        <begin position="108"/>
        <end position="119"/>
    </location>
</feature>
<feature type="compositionally biased region" description="Polar residues" evidence="1">
    <location>
        <begin position="732"/>
        <end position="741"/>
    </location>
</feature>
<dbReference type="InterPro" id="IPR014805">
    <property type="entry name" value="SKG6/TOS2-like"/>
</dbReference>
<protein>
    <submittedName>
        <fullName evidence="3">Skg6p</fullName>
    </submittedName>
</protein>
<keyword evidence="2" id="KW-0472">Membrane</keyword>
<feature type="compositionally biased region" description="Low complexity" evidence="1">
    <location>
        <begin position="664"/>
        <end position="677"/>
    </location>
</feature>
<organism evidence="3 4">
    <name type="scientific">Saccharomyces arboricola (strain H-6 / AS 2.3317 / CBS 10644)</name>
    <name type="common">Yeast</name>
    <dbReference type="NCBI Taxonomy" id="1160507"/>
    <lineage>
        <taxon>Eukaryota</taxon>
        <taxon>Fungi</taxon>
        <taxon>Dikarya</taxon>
        <taxon>Ascomycota</taxon>
        <taxon>Saccharomycotina</taxon>
        <taxon>Saccharomycetes</taxon>
        <taxon>Saccharomycetales</taxon>
        <taxon>Saccharomycetaceae</taxon>
        <taxon>Saccharomyces</taxon>
    </lineage>
</organism>
<accession>J8Q172</accession>
<dbReference type="Proteomes" id="UP000006968">
    <property type="component" value="Chromosome VIII"/>
</dbReference>
<keyword evidence="4" id="KW-1185">Reference proteome</keyword>
<feature type="region of interest" description="Disordered" evidence="1">
    <location>
        <begin position="656"/>
        <end position="678"/>
    </location>
</feature>
<name>J8Q172_SACAR</name>
<feature type="compositionally biased region" description="Polar residues" evidence="1">
    <location>
        <begin position="241"/>
        <end position="257"/>
    </location>
</feature>
<feature type="transmembrane region" description="Helical" evidence="2">
    <location>
        <begin position="75"/>
        <end position="100"/>
    </location>
</feature>
<reference evidence="3 4" key="1">
    <citation type="journal article" date="2013" name="BMC Genomics">
        <title>High quality de novo sequencing and assembly of the Saccharomyces arboricolus genome.</title>
        <authorList>
            <person name="Liti G."/>
            <person name="Nguyen Ba A.N."/>
            <person name="Blythe M."/>
            <person name="Mueller C.A."/>
            <person name="Bergstroem A."/>
            <person name="Cubillos F.A."/>
            <person name="Dafhnis-Calas F."/>
            <person name="Khoshraftar S."/>
            <person name="Malla S."/>
            <person name="Mehta N."/>
            <person name="Siow C.C."/>
            <person name="Warringer J."/>
            <person name="Moses A.M."/>
            <person name="Louis E.J."/>
            <person name="Nieduszynski C.A."/>
        </authorList>
    </citation>
    <scope>NUCLEOTIDE SEQUENCE [LARGE SCALE GENOMIC DNA]</scope>
    <source>
        <strain evidence="4">H-6 / AS 2.3317 / CBS 10644</strain>
    </source>
</reference>
<sequence>MYHTHMRGSWTSVAPVTSTAHVEVTSYAYERLARRDDDESSSSSGSSTQKSKSAKCTGSNQSCQLPADSSHSTNVTVGVAVAVPVGVIIIVLGVILYIVYRRSKREAEEDNDPDFEGDSEFLPAMNDYPSGTNHPYSSDSQQDFLEKTLQQPPTDPFANSLDGSRYNVRSTTPSGIARPRYIDPFQLPQESSDSNSLRDFAMKVQSDGFGGYKVAASSRNASQTSLHPDNFSSHTQIRESTGFTGFQGNEGTQSQFSPIDDSRIAGDFDATTDAHKRSNDSKAASDSATISKEIAVSIESDESPDNDAFEFEFDNGSEKPQIKGLRISTDNDYELQDIKEPQYSRESSGSKGEDEDEDYYASHLSPNEEENIQRMKSIYQVYLDRAKTMKKAQDNADGVNALPKNETSMGYVDQNPLPSIQISNNNTIEVPEVNYTAPKAATVGSINSSEYGSETAQKQDQYPVQNTLAVNGRGAVTSARIASSIYSEAIQPLSYEGQYQQQEQSPVYGDNPQNLASQYNEDFEQQGYPMPVAQNQQWYGAPTPKQQQYNHPQTLETIGELPTPAYLAQSTSSHSLTSFKRPNKQQLLQLQTARLNGTALNPVDHPEMFYSPTNDAYYAPQQQGRFVKSNENGAAPSPYQLRQSVVMTNPSDLIAKPSYKPAGSFRSVSASNSRNNSLTTQNNAHQYLQQQQQQQYNSRVSGLLEETDVVQPPSVGGILPHSGSQDDLRRQLGSSHNYAVN</sequence>
<evidence type="ECO:0000313" key="3">
    <source>
        <dbReference type="EMBL" id="EJS43383.1"/>
    </source>
</evidence>
<feature type="compositionally biased region" description="Basic and acidic residues" evidence="1">
    <location>
        <begin position="260"/>
        <end position="280"/>
    </location>
</feature>
<feature type="region of interest" description="Disordered" evidence="1">
    <location>
        <begin position="106"/>
        <end position="194"/>
    </location>
</feature>
<feature type="region of interest" description="Disordered" evidence="1">
    <location>
        <begin position="241"/>
        <end position="358"/>
    </location>
</feature>
<evidence type="ECO:0000256" key="2">
    <source>
        <dbReference type="SAM" id="Phobius"/>
    </source>
</evidence>
<proteinExistence type="predicted"/>
<dbReference type="OrthoDB" id="4035953at2759"/>